<dbReference type="Proteomes" id="UP001378242">
    <property type="component" value="Unassembled WGS sequence"/>
</dbReference>
<evidence type="ECO:0000313" key="4">
    <source>
        <dbReference type="Proteomes" id="UP001378242"/>
    </source>
</evidence>
<gene>
    <name evidence="3" type="ORF">V6243_04675</name>
</gene>
<dbReference type="PANTHER" id="PTHR30222:SF2">
    <property type="entry name" value="ABC TRANSPORTER SUBSTRATE-BINDING PROTEIN"/>
    <property type="match status" value="1"/>
</dbReference>
<feature type="signal peptide" evidence="2">
    <location>
        <begin position="1"/>
        <end position="44"/>
    </location>
</feature>
<organism evidence="3 4">
    <name type="scientific">Cobetia marina</name>
    <name type="common">Deleya marina</name>
    <dbReference type="NCBI Taxonomy" id="28258"/>
    <lineage>
        <taxon>Bacteria</taxon>
        <taxon>Pseudomonadati</taxon>
        <taxon>Pseudomonadota</taxon>
        <taxon>Gammaproteobacteria</taxon>
        <taxon>Oceanospirillales</taxon>
        <taxon>Halomonadaceae</taxon>
        <taxon>Cobetia</taxon>
    </lineage>
</organism>
<name>A0ABU9GCB3_COBMA</name>
<proteinExistence type="predicted"/>
<dbReference type="RefSeq" id="WP_240499558.1">
    <property type="nucleotide sequence ID" value="NZ_BJOH01000051.1"/>
</dbReference>
<protein>
    <submittedName>
        <fullName evidence="3">Extracellular solute-binding protein</fullName>
    </submittedName>
</protein>
<sequence length="385" mass="42261">MSVINRFISSRRIAQVSRSCAGASMPLRAALVVAVATASLGATAAQAETLNIVSWGGAYSESQLKAYHEPWEEKSGDTVVNIDKSSNALSGLRAQVQAGNVTWDLVDMLPSDALIACSEGLIEPLDPDTLFAAAPDGTPASEDFIEGSLSECFVPQIVYSNIVAFNTEMFPEDKQPDSIDDVFNLEEFPGKRALQKKPINNMEWALVADGVAPEEVYDMLETDEGIERAFAKLDTIKDSVIWWEEGAQPPQLLADKEVAFASAYNGRIFNAEVNEKQPFAIVWDAQVFELDGWVVPTGKLDKVKDYLMFATDTQRLADQAKYISYGPARTSSAALVSTHADTGIDMKPHMPTYGPNFETAIPKDDEFWADNLDELSQRFNAWLAR</sequence>
<evidence type="ECO:0000256" key="2">
    <source>
        <dbReference type="SAM" id="SignalP"/>
    </source>
</evidence>
<dbReference type="EMBL" id="JBAKAP010000004">
    <property type="protein sequence ID" value="MEL0616117.1"/>
    <property type="molecule type" value="Genomic_DNA"/>
</dbReference>
<comment type="caution">
    <text evidence="3">The sequence shown here is derived from an EMBL/GenBank/DDBJ whole genome shotgun (WGS) entry which is preliminary data.</text>
</comment>
<reference evidence="3 4" key="1">
    <citation type="submission" date="2024-02" db="EMBL/GenBank/DDBJ databases">
        <title>Bacteria isolated from the canopy kelp, Nereocystis luetkeana.</title>
        <authorList>
            <person name="Pfister C.A."/>
            <person name="Younker I.T."/>
            <person name="Light S.H."/>
        </authorList>
    </citation>
    <scope>NUCLEOTIDE SEQUENCE [LARGE SCALE GENOMIC DNA]</scope>
    <source>
        <strain evidence="3 4">TI.5.07</strain>
    </source>
</reference>
<dbReference type="GeneID" id="43178456"/>
<keyword evidence="1 2" id="KW-0732">Signal</keyword>
<dbReference type="InterPro" id="IPR006059">
    <property type="entry name" value="SBP"/>
</dbReference>
<dbReference type="Gene3D" id="3.40.190.10">
    <property type="entry name" value="Periplasmic binding protein-like II"/>
    <property type="match status" value="2"/>
</dbReference>
<feature type="chain" id="PRO_5045452761" evidence="2">
    <location>
        <begin position="45"/>
        <end position="385"/>
    </location>
</feature>
<dbReference type="PANTHER" id="PTHR30222">
    <property type="entry name" value="SPERMIDINE/PUTRESCINE-BINDING PERIPLASMIC PROTEIN"/>
    <property type="match status" value="1"/>
</dbReference>
<dbReference type="Pfam" id="PF13416">
    <property type="entry name" value="SBP_bac_8"/>
    <property type="match status" value="1"/>
</dbReference>
<evidence type="ECO:0000256" key="1">
    <source>
        <dbReference type="ARBA" id="ARBA00022729"/>
    </source>
</evidence>
<dbReference type="SUPFAM" id="SSF53850">
    <property type="entry name" value="Periplasmic binding protein-like II"/>
    <property type="match status" value="1"/>
</dbReference>
<accession>A0ABU9GCB3</accession>
<evidence type="ECO:0000313" key="3">
    <source>
        <dbReference type="EMBL" id="MEL0616117.1"/>
    </source>
</evidence>
<keyword evidence="4" id="KW-1185">Reference proteome</keyword>